<dbReference type="GO" id="GO:0016020">
    <property type="term" value="C:membrane"/>
    <property type="evidence" value="ECO:0007669"/>
    <property type="project" value="TreeGrafter"/>
</dbReference>
<organism evidence="7 8">
    <name type="scientific">Silvanigrella aquatica</name>
    <dbReference type="NCBI Taxonomy" id="1915309"/>
    <lineage>
        <taxon>Bacteria</taxon>
        <taxon>Pseudomonadati</taxon>
        <taxon>Bdellovibrionota</taxon>
        <taxon>Oligoflexia</taxon>
        <taxon>Silvanigrellales</taxon>
        <taxon>Silvanigrellaceae</taxon>
        <taxon>Silvanigrella</taxon>
    </lineage>
</organism>
<protein>
    <recommendedName>
        <fullName evidence="6">P/Homo B domain-containing protein</fullName>
    </recommendedName>
</protein>
<dbReference type="Gene3D" id="2.60.120.260">
    <property type="entry name" value="Galactose-binding domain-like"/>
    <property type="match status" value="1"/>
</dbReference>
<dbReference type="EMBL" id="CP017834">
    <property type="protein sequence ID" value="APJ04813.1"/>
    <property type="molecule type" value="Genomic_DNA"/>
</dbReference>
<dbReference type="Pfam" id="PF00082">
    <property type="entry name" value="Peptidase_S8"/>
    <property type="match status" value="1"/>
</dbReference>
<dbReference type="GO" id="GO:0004252">
    <property type="term" value="F:serine-type endopeptidase activity"/>
    <property type="evidence" value="ECO:0007669"/>
    <property type="project" value="UniProtKB-UniRule"/>
</dbReference>
<dbReference type="Proteomes" id="UP000184731">
    <property type="component" value="Chromosome"/>
</dbReference>
<feature type="active site" description="Charge relay system" evidence="4 5">
    <location>
        <position position="144"/>
    </location>
</feature>
<dbReference type="InterPro" id="IPR022398">
    <property type="entry name" value="Peptidase_S8_His-AS"/>
</dbReference>
<dbReference type="KEGG" id="saqi:AXG55_13260"/>
<evidence type="ECO:0000256" key="5">
    <source>
        <dbReference type="PROSITE-ProRule" id="PRU01240"/>
    </source>
</evidence>
<evidence type="ECO:0000256" key="4">
    <source>
        <dbReference type="PIRSR" id="PIRSR615500-1"/>
    </source>
</evidence>
<dbReference type="InterPro" id="IPR000209">
    <property type="entry name" value="Peptidase_S8/S53_dom"/>
</dbReference>
<evidence type="ECO:0000313" key="8">
    <source>
        <dbReference type="Proteomes" id="UP000184731"/>
    </source>
</evidence>
<feature type="active site" description="Charge relay system" evidence="4 5">
    <location>
        <position position="411"/>
    </location>
</feature>
<dbReference type="SUPFAM" id="SSF49785">
    <property type="entry name" value="Galactose-binding domain-like"/>
    <property type="match status" value="1"/>
</dbReference>
<dbReference type="SUPFAM" id="SSF52743">
    <property type="entry name" value="Subtilisin-like"/>
    <property type="match status" value="1"/>
</dbReference>
<dbReference type="InterPro" id="IPR015500">
    <property type="entry name" value="Peptidase_S8_subtilisin-rel"/>
</dbReference>
<dbReference type="PROSITE" id="PS51829">
    <property type="entry name" value="P_HOMO_B"/>
    <property type="match status" value="1"/>
</dbReference>
<keyword evidence="2 5" id="KW-0378">Hydrolase</keyword>
<dbReference type="GO" id="GO:0012505">
    <property type="term" value="C:endomembrane system"/>
    <property type="evidence" value="ECO:0007669"/>
    <property type="project" value="UniProtKB-ARBA"/>
</dbReference>
<feature type="domain" description="P/Homo B" evidence="6">
    <location>
        <begin position="510"/>
        <end position="660"/>
    </location>
</feature>
<dbReference type="PROSITE" id="PS51257">
    <property type="entry name" value="PROKAR_LIPOPROTEIN"/>
    <property type="match status" value="1"/>
</dbReference>
<dbReference type="STRING" id="1915309.AXG55_13260"/>
<sequence length="660" mass="72926">MQRKFIFLYFFLFQFITGCGEKKLPSLAGDQVNKEENYMRSGSCNVREKSVSTKNLFKEEWFIKNSGSYSYSKLQPMPGIDLNIPLGKYDGTGVNVLVSDTGVDLYHQDLEPNVLPNSSINIMNYLTLKTLENKPDIGVGEESHGTSVAGIIGATENRVNKFRGIAPKVKIASANIISDLARKKNSTSTYALEQEIYNLAARKSIQIINESFGNGAFTFSFFDEWAAAGFSDDIVKNSQKNNNSGFVVVRSAGNYTCDLQYAKKIAEKRGIKEDPFMKLYLAYINAASFSSLSVNQREALNALRPHLSMMDARKEYPYVITVAAVSANGSAANYSSLGSNIWISGIGGGESSTSKNDNIFKFSSEDYGSSAKILTTNISCQKRSKIISNFDEGNLSENKNYNYTSEFDGTSAAAPSISGVIALMLHANSHLSLRDIKYILAKTANKDKLVPNPKPSCIKILERVGNLNSSFASKWDLEWTTNAAGFNFHNFYGFGLADAEKAINLVHNFKSPYANKSSKEKSDKSIELSAPIVSGTSIENIINFTNDIVIESVQITPYINTTKSDGLSIELYSPSNTRSVILYPGNSLIELNPDEKSVQNYPYPVNDFKKNSDKYAGTYLTNAFFEENAKGNWKIVVSNYNSKETVDLKGWKINIIGHDP</sequence>
<dbReference type="PANTHER" id="PTHR42884:SF14">
    <property type="entry name" value="NEUROENDOCRINE CONVERTASE 1"/>
    <property type="match status" value="1"/>
</dbReference>
<dbReference type="RefSeq" id="WP_233231226.1">
    <property type="nucleotide sequence ID" value="NZ_CP017834.1"/>
</dbReference>
<evidence type="ECO:0000256" key="2">
    <source>
        <dbReference type="ARBA" id="ARBA00022801"/>
    </source>
</evidence>
<dbReference type="GO" id="GO:0016485">
    <property type="term" value="P:protein processing"/>
    <property type="evidence" value="ECO:0007669"/>
    <property type="project" value="TreeGrafter"/>
</dbReference>
<dbReference type="Pfam" id="PF01483">
    <property type="entry name" value="P_proprotein"/>
    <property type="match status" value="1"/>
</dbReference>
<keyword evidence="1 5" id="KW-0645">Protease</keyword>
<evidence type="ECO:0000259" key="6">
    <source>
        <dbReference type="PROSITE" id="PS51829"/>
    </source>
</evidence>
<gene>
    <name evidence="7" type="ORF">AXG55_13260</name>
</gene>
<name>A0A1L4D3M9_9BACT</name>
<dbReference type="Gene3D" id="3.40.50.200">
    <property type="entry name" value="Peptidase S8/S53 domain"/>
    <property type="match status" value="1"/>
</dbReference>
<dbReference type="InterPro" id="IPR008979">
    <property type="entry name" value="Galactose-bd-like_sf"/>
</dbReference>
<dbReference type="PROSITE" id="PS00138">
    <property type="entry name" value="SUBTILASE_SER"/>
    <property type="match status" value="1"/>
</dbReference>
<dbReference type="PROSITE" id="PS51892">
    <property type="entry name" value="SUBTILASE"/>
    <property type="match status" value="1"/>
</dbReference>
<keyword evidence="3 5" id="KW-0720">Serine protease</keyword>
<feature type="active site" description="Charge relay system" evidence="4 5">
    <location>
        <position position="100"/>
    </location>
</feature>
<reference evidence="7 8" key="1">
    <citation type="submission" date="2016-10" db="EMBL/GenBank/DDBJ databases">
        <title>Silvanigrella aquatica sp. nov., isolated from a freshwater lake located in the Black Forest, Germany, description of Silvanigrellaceae fam. nov., Silvanigrellales ord. nov., reclassification of the order Bdellovibrionales in the class Oligoflexia, reclassification of the families Bacteriovoracaceae and Halobacteriovoraceae in the new order Bacteriovoracales ord. nov., and reclassification of the family Pseudobacteriovoracaceae in the order Oligoflexiales.</title>
        <authorList>
            <person name="Hahn M.W."/>
            <person name="Schmidt J."/>
            <person name="Koll U."/>
            <person name="Rohde M."/>
            <person name="Verbag S."/>
            <person name="Pitt A."/>
            <person name="Nakai R."/>
            <person name="Naganuma T."/>
            <person name="Lang E."/>
        </authorList>
    </citation>
    <scope>NUCLEOTIDE SEQUENCE [LARGE SCALE GENOMIC DNA]</scope>
    <source>
        <strain evidence="7 8">MWH-Nonnen-W8red</strain>
    </source>
</reference>
<evidence type="ECO:0000256" key="1">
    <source>
        <dbReference type="ARBA" id="ARBA00022670"/>
    </source>
</evidence>
<comment type="similarity">
    <text evidence="5">Belongs to the peptidase S8 family.</text>
</comment>
<dbReference type="PANTHER" id="PTHR42884">
    <property type="entry name" value="PROPROTEIN CONVERTASE SUBTILISIN/KEXIN-RELATED"/>
    <property type="match status" value="1"/>
</dbReference>
<evidence type="ECO:0000256" key="3">
    <source>
        <dbReference type="ARBA" id="ARBA00022825"/>
    </source>
</evidence>
<accession>A0A1L4D3M9</accession>
<dbReference type="InterPro" id="IPR002884">
    <property type="entry name" value="P_dom"/>
</dbReference>
<dbReference type="PRINTS" id="PR00723">
    <property type="entry name" value="SUBTILISIN"/>
</dbReference>
<evidence type="ECO:0000313" key="7">
    <source>
        <dbReference type="EMBL" id="APJ04813.1"/>
    </source>
</evidence>
<dbReference type="InterPro" id="IPR023828">
    <property type="entry name" value="Peptidase_S8_Ser-AS"/>
</dbReference>
<dbReference type="GO" id="GO:0005737">
    <property type="term" value="C:cytoplasm"/>
    <property type="evidence" value="ECO:0007669"/>
    <property type="project" value="UniProtKB-ARBA"/>
</dbReference>
<proteinExistence type="inferred from homology"/>
<keyword evidence="8" id="KW-1185">Reference proteome</keyword>
<dbReference type="AlphaFoldDB" id="A0A1L4D3M9"/>
<dbReference type="InterPro" id="IPR036852">
    <property type="entry name" value="Peptidase_S8/S53_dom_sf"/>
</dbReference>
<dbReference type="PROSITE" id="PS00137">
    <property type="entry name" value="SUBTILASE_HIS"/>
    <property type="match status" value="1"/>
</dbReference>